<dbReference type="PANTHER" id="PTHR46558:SF11">
    <property type="entry name" value="HTH-TYPE TRANSCRIPTIONAL REGULATOR XRE"/>
    <property type="match status" value="1"/>
</dbReference>
<dbReference type="InterPro" id="IPR010982">
    <property type="entry name" value="Lambda_DNA-bd_dom_sf"/>
</dbReference>
<dbReference type="Proteomes" id="UP000184447">
    <property type="component" value="Unassembled WGS sequence"/>
</dbReference>
<dbReference type="RefSeq" id="WP_073336639.1">
    <property type="nucleotide sequence ID" value="NZ_FQXM01000003.1"/>
</dbReference>
<dbReference type="EMBL" id="FQXM01000003">
    <property type="protein sequence ID" value="SHH24667.1"/>
    <property type="molecule type" value="Genomic_DNA"/>
</dbReference>
<evidence type="ECO:0000256" key="1">
    <source>
        <dbReference type="ARBA" id="ARBA00023125"/>
    </source>
</evidence>
<organism evidence="3 4">
    <name type="scientific">Clostridium grantii DSM 8605</name>
    <dbReference type="NCBI Taxonomy" id="1121316"/>
    <lineage>
        <taxon>Bacteria</taxon>
        <taxon>Bacillati</taxon>
        <taxon>Bacillota</taxon>
        <taxon>Clostridia</taxon>
        <taxon>Eubacteriales</taxon>
        <taxon>Clostridiaceae</taxon>
        <taxon>Clostridium</taxon>
    </lineage>
</organism>
<dbReference type="GO" id="GO:0003677">
    <property type="term" value="F:DNA binding"/>
    <property type="evidence" value="ECO:0007669"/>
    <property type="project" value="UniProtKB-KW"/>
</dbReference>
<dbReference type="PANTHER" id="PTHR46558">
    <property type="entry name" value="TRACRIPTIONAL REGULATORY PROTEIN-RELATED-RELATED"/>
    <property type="match status" value="1"/>
</dbReference>
<dbReference type="SUPFAM" id="SSF47413">
    <property type="entry name" value="lambda repressor-like DNA-binding domains"/>
    <property type="match status" value="1"/>
</dbReference>
<dbReference type="AlphaFoldDB" id="A0A1M5REA5"/>
<dbReference type="CDD" id="cd00093">
    <property type="entry name" value="HTH_XRE"/>
    <property type="match status" value="1"/>
</dbReference>
<evidence type="ECO:0000313" key="3">
    <source>
        <dbReference type="EMBL" id="SHH24667.1"/>
    </source>
</evidence>
<keyword evidence="4" id="KW-1185">Reference proteome</keyword>
<reference evidence="3 4" key="1">
    <citation type="submission" date="2016-11" db="EMBL/GenBank/DDBJ databases">
        <authorList>
            <person name="Jaros S."/>
            <person name="Januszkiewicz K."/>
            <person name="Wedrychowicz H."/>
        </authorList>
    </citation>
    <scope>NUCLEOTIDE SEQUENCE [LARGE SCALE GENOMIC DNA]</scope>
    <source>
        <strain evidence="3 4">DSM 8605</strain>
    </source>
</reference>
<gene>
    <name evidence="3" type="ORF">SAMN02745207_00485</name>
</gene>
<dbReference type="SMART" id="SM00530">
    <property type="entry name" value="HTH_XRE"/>
    <property type="match status" value="1"/>
</dbReference>
<accession>A0A1M5REA5</accession>
<sequence>MSNFGTRLKELRIEKNLQQKELAAIINVHKGTVSNWENNKRFPDKDMLFKIANFFDVTIDYLLCNSDKSNTKIDTLSAGASKVTTNNGLTKKDKKDIEKTFQSIIDEIENQELSPDPDSAITFDGEPLDEMDMILFKNSLKNLIEVVKVKNKEKYTPKKYKKNK</sequence>
<dbReference type="PROSITE" id="PS50943">
    <property type="entry name" value="HTH_CROC1"/>
    <property type="match status" value="1"/>
</dbReference>
<protein>
    <submittedName>
        <fullName evidence="3">Helix-turn-helix domain-containing protein</fullName>
    </submittedName>
</protein>
<dbReference type="Pfam" id="PF01381">
    <property type="entry name" value="HTH_3"/>
    <property type="match status" value="1"/>
</dbReference>
<evidence type="ECO:0000259" key="2">
    <source>
        <dbReference type="PROSITE" id="PS50943"/>
    </source>
</evidence>
<evidence type="ECO:0000313" key="4">
    <source>
        <dbReference type="Proteomes" id="UP000184447"/>
    </source>
</evidence>
<dbReference type="OrthoDB" id="1928139at2"/>
<proteinExistence type="predicted"/>
<dbReference type="InterPro" id="IPR001387">
    <property type="entry name" value="Cro/C1-type_HTH"/>
</dbReference>
<feature type="domain" description="HTH cro/C1-type" evidence="2">
    <location>
        <begin position="8"/>
        <end position="62"/>
    </location>
</feature>
<dbReference type="STRING" id="1121316.SAMN02745207_00485"/>
<keyword evidence="1" id="KW-0238">DNA-binding</keyword>
<name>A0A1M5REA5_9CLOT</name>
<dbReference type="Gene3D" id="1.10.260.40">
    <property type="entry name" value="lambda repressor-like DNA-binding domains"/>
    <property type="match status" value="1"/>
</dbReference>